<feature type="signal peptide" evidence="2">
    <location>
        <begin position="1"/>
        <end position="18"/>
    </location>
</feature>
<keyword evidence="2" id="KW-0732">Signal</keyword>
<name>A0A484LY56_9ASTE</name>
<protein>
    <recommendedName>
        <fullName evidence="5">Heme-binding protein 2</fullName>
    </recommendedName>
</protein>
<dbReference type="OrthoDB" id="6424451at2759"/>
<dbReference type="FunFam" id="3.20.80.10:FF:000002">
    <property type="entry name" value="Heme-binding protein 2"/>
    <property type="match status" value="1"/>
</dbReference>
<evidence type="ECO:0000313" key="4">
    <source>
        <dbReference type="Proteomes" id="UP000595140"/>
    </source>
</evidence>
<evidence type="ECO:0000313" key="3">
    <source>
        <dbReference type="EMBL" id="VFQ80866.1"/>
    </source>
</evidence>
<comment type="similarity">
    <text evidence="1">Belongs to the HEBP family.</text>
</comment>
<dbReference type="EMBL" id="OOIL02002192">
    <property type="protein sequence ID" value="VFQ80866.1"/>
    <property type="molecule type" value="Genomic_DNA"/>
</dbReference>
<evidence type="ECO:0000256" key="1">
    <source>
        <dbReference type="ARBA" id="ARBA00009817"/>
    </source>
</evidence>
<dbReference type="SUPFAM" id="SSF55136">
    <property type="entry name" value="Probable bacterial effector-binding domain"/>
    <property type="match status" value="1"/>
</dbReference>
<feature type="chain" id="PRO_5019771209" description="Heme-binding protein 2" evidence="2">
    <location>
        <begin position="19"/>
        <end position="229"/>
    </location>
</feature>
<evidence type="ECO:0000256" key="2">
    <source>
        <dbReference type="SAM" id="SignalP"/>
    </source>
</evidence>
<sequence length="229" mass="25584">MLIFISYFVCWFIGTAIAAVPGKSHLELGVLPPTCERIECPIYDRIASGKDYEIRRYSSAVWMSTSPINGTSFVDATRTGFLRLFGYISGNNSYHKKIEMTAPVMTEVKPSNGPFCNSSFVVSFSVRKANQQDPPPAESMHLQRWGKTYVAVRRFGGFVSDMNVGKEAEALSASLNGTEWLDAIKKSHAGENTTLYAVVQYNSPFEFLGRVNEIWLMFFDQKDQSLTAA</sequence>
<dbReference type="Pfam" id="PF04832">
    <property type="entry name" value="SOUL"/>
    <property type="match status" value="1"/>
</dbReference>
<dbReference type="Gene3D" id="3.20.80.10">
    <property type="entry name" value="Regulatory factor, effector binding domain"/>
    <property type="match status" value="1"/>
</dbReference>
<organism evidence="3 4">
    <name type="scientific">Cuscuta campestris</name>
    <dbReference type="NCBI Taxonomy" id="132261"/>
    <lineage>
        <taxon>Eukaryota</taxon>
        <taxon>Viridiplantae</taxon>
        <taxon>Streptophyta</taxon>
        <taxon>Embryophyta</taxon>
        <taxon>Tracheophyta</taxon>
        <taxon>Spermatophyta</taxon>
        <taxon>Magnoliopsida</taxon>
        <taxon>eudicotyledons</taxon>
        <taxon>Gunneridae</taxon>
        <taxon>Pentapetalae</taxon>
        <taxon>asterids</taxon>
        <taxon>lamiids</taxon>
        <taxon>Solanales</taxon>
        <taxon>Convolvulaceae</taxon>
        <taxon>Cuscuteae</taxon>
        <taxon>Cuscuta</taxon>
        <taxon>Cuscuta subgen. Grammica</taxon>
        <taxon>Cuscuta sect. Cleistogrammica</taxon>
    </lineage>
</organism>
<dbReference type="InterPro" id="IPR006917">
    <property type="entry name" value="SOUL_heme-bd"/>
</dbReference>
<gene>
    <name evidence="3" type="ORF">CCAM_LOCUS22642</name>
</gene>
<reference evidence="3 4" key="1">
    <citation type="submission" date="2018-04" db="EMBL/GenBank/DDBJ databases">
        <authorList>
            <person name="Vogel A."/>
        </authorList>
    </citation>
    <scope>NUCLEOTIDE SEQUENCE [LARGE SCALE GENOMIC DNA]</scope>
</reference>
<evidence type="ECO:0008006" key="5">
    <source>
        <dbReference type="Google" id="ProtNLM"/>
    </source>
</evidence>
<dbReference type="PANTHER" id="PTHR11220">
    <property type="entry name" value="HEME-BINDING PROTEIN-RELATED"/>
    <property type="match status" value="1"/>
</dbReference>
<accession>A0A484LY56</accession>
<dbReference type="InterPro" id="IPR011256">
    <property type="entry name" value="Reg_factor_effector_dom_sf"/>
</dbReference>
<keyword evidence="4" id="KW-1185">Reference proteome</keyword>
<dbReference type="PANTHER" id="PTHR11220:SF25">
    <property type="entry name" value="F3F9.4"/>
    <property type="match status" value="1"/>
</dbReference>
<proteinExistence type="inferred from homology"/>
<dbReference type="Proteomes" id="UP000595140">
    <property type="component" value="Unassembled WGS sequence"/>
</dbReference>
<dbReference type="AlphaFoldDB" id="A0A484LY56"/>